<dbReference type="AlphaFoldDB" id="A0A0H3HSW2"/>
<dbReference type="InterPro" id="IPR027417">
    <property type="entry name" value="P-loop_NTPase"/>
</dbReference>
<evidence type="ECO:0000256" key="5">
    <source>
        <dbReference type="ARBA" id="ARBA00022737"/>
    </source>
</evidence>
<dbReference type="PATRIC" id="fig|884204.3.peg.5405"/>
<evidence type="ECO:0000256" key="1">
    <source>
        <dbReference type="ARBA" id="ARBA00022448"/>
    </source>
</evidence>
<keyword evidence="3" id="KW-0472">Membrane</keyword>
<evidence type="ECO:0000313" key="11">
    <source>
        <dbReference type="Proteomes" id="UP000010087"/>
    </source>
</evidence>
<dbReference type="CDD" id="cd03215">
    <property type="entry name" value="ABC_Carb_Monos_II"/>
    <property type="match status" value="1"/>
</dbReference>
<dbReference type="RefSeq" id="WP_004553371.1">
    <property type="nucleotide sequence ID" value="NC_017832.1"/>
</dbReference>
<dbReference type="GO" id="GO:0005524">
    <property type="term" value="F:ATP binding"/>
    <property type="evidence" value="ECO:0007669"/>
    <property type="project" value="UniProtKB-KW"/>
</dbReference>
<keyword evidence="4" id="KW-0762">Sugar transport</keyword>
<dbReference type="InterPro" id="IPR003439">
    <property type="entry name" value="ABC_transporter-like_ATP-bd"/>
</dbReference>
<dbReference type="PROSITE" id="PS00211">
    <property type="entry name" value="ABC_TRANSPORTER_1"/>
    <property type="match status" value="1"/>
</dbReference>
<proteinExistence type="predicted"/>
<feature type="region of interest" description="Disordered" evidence="8">
    <location>
        <begin position="578"/>
        <end position="605"/>
    </location>
</feature>
<evidence type="ECO:0000256" key="6">
    <source>
        <dbReference type="ARBA" id="ARBA00022741"/>
    </source>
</evidence>
<evidence type="ECO:0000259" key="9">
    <source>
        <dbReference type="PROSITE" id="PS50893"/>
    </source>
</evidence>
<evidence type="ECO:0000256" key="3">
    <source>
        <dbReference type="ARBA" id="ARBA00022519"/>
    </source>
</evidence>
<keyword evidence="1" id="KW-0813">Transport</keyword>
<feature type="compositionally biased region" description="Low complexity" evidence="8">
    <location>
        <begin position="581"/>
        <end position="605"/>
    </location>
</feature>
<dbReference type="PANTHER" id="PTHR43790:SF9">
    <property type="entry name" value="GALACTOFURANOSE TRANSPORTER ATP-BINDING PROTEIN YTFR"/>
    <property type="match status" value="1"/>
</dbReference>
<dbReference type="Gene3D" id="3.40.50.300">
    <property type="entry name" value="P-loop containing nucleotide triphosphate hydrolases"/>
    <property type="match status" value="2"/>
</dbReference>
<dbReference type="InterPro" id="IPR017871">
    <property type="entry name" value="ABC_transporter-like_CS"/>
</dbReference>
<dbReference type="EMBL" id="CP002834">
    <property type="protein sequence ID" value="AFI69379.1"/>
    <property type="molecule type" value="Genomic_DNA"/>
</dbReference>
<keyword evidence="2" id="KW-1003">Cell membrane</keyword>
<keyword evidence="5" id="KW-0677">Repeat</keyword>
<sequence>MKVALTTAAASAAAAPDAAGAPLALDVRRVVKRFGGVAALRGASLAVTRGTVHGLIGQNGAGKSTLVKLLAGLHAPDEGEITVGGVPFASGGGGSRAPAGAARRHSTGIGFIHQERLLPATFTVAEALFFPHPPTLGGRASRLARLLPLDVKRMRRDCRAVLHTQFGLDLAPDRLIGELSVAEQQIVQITRALLGRHEILVFDEPSAALVSSEVDRLLRTIERLRANGHTILYVSHYLDEIARVCDRVSVLRDGADVAHFEARAVSRDTLVAAMIGAPQPAAAAPSAATARAAARADARVSARADAWGDDAHRAPAGADPARPGARAAPGAIALEARDLALPGRFGPLSLAVRRGEIVGLTGGLGSGGKDVIRALFGLARGVRGSIAVDGRPARVRRPHDAVAHGIALVPENRAAHGVALTLPVRENVVLADLSSVSRFGLVHGRREADVARALIRRLDIRPARPDLPARFLSGGNQQKVALAKWLGRASTVYLLDEPTVGVDVGAKAQIYRLIDALARAGAAVLLFSSDLTELLDVTDRVYVMARGEIVAQCASAETTTQDVLAWATLARDARPGGGAGAHDAAARTGTPGAAGAASSAAKVAT</sequence>
<dbReference type="InterPro" id="IPR050107">
    <property type="entry name" value="ABC_carbohydrate_import_ATPase"/>
</dbReference>
<evidence type="ECO:0000313" key="10">
    <source>
        <dbReference type="EMBL" id="AFI69379.1"/>
    </source>
</evidence>
<evidence type="ECO:0000256" key="7">
    <source>
        <dbReference type="ARBA" id="ARBA00022840"/>
    </source>
</evidence>
<evidence type="ECO:0000256" key="2">
    <source>
        <dbReference type="ARBA" id="ARBA00022475"/>
    </source>
</evidence>
<dbReference type="KEGG" id="bpz:BP1026B_II1129"/>
<reference evidence="10 11" key="1">
    <citation type="journal article" date="2012" name="PLoS ONE">
        <title>Evolution of Burkholderia pseudomallei in recurrent melioidosis.</title>
        <authorList>
            <person name="Hayden H.S."/>
            <person name="Lim R."/>
            <person name="Brittnacher M.J."/>
            <person name="Sims E.H."/>
            <person name="Ramage E.R."/>
            <person name="Fong C."/>
            <person name="Wu Z."/>
            <person name="Crist E."/>
            <person name="Chang J."/>
            <person name="Zhou Y."/>
            <person name="Radey M."/>
            <person name="Rohmer L."/>
            <person name="Haugen E."/>
            <person name="Gillett W."/>
            <person name="Wuthiekanun V."/>
            <person name="Peacock S.J."/>
            <person name="Kaul R."/>
            <person name="Miller S.I."/>
            <person name="Manoil C."/>
            <person name="Jacobs M.A."/>
        </authorList>
    </citation>
    <scope>NUCLEOTIDE SEQUENCE [LARGE SCALE GENOMIC DNA]</scope>
    <source>
        <strain evidence="10 11">1026b</strain>
    </source>
</reference>
<dbReference type="Proteomes" id="UP000010087">
    <property type="component" value="Chromosome 2"/>
</dbReference>
<dbReference type="CDD" id="cd03216">
    <property type="entry name" value="ABC_Carb_Monos_I"/>
    <property type="match status" value="1"/>
</dbReference>
<dbReference type="InterPro" id="IPR003593">
    <property type="entry name" value="AAA+_ATPase"/>
</dbReference>
<dbReference type="SUPFAM" id="SSF52540">
    <property type="entry name" value="P-loop containing nucleoside triphosphate hydrolases"/>
    <property type="match status" value="2"/>
</dbReference>
<keyword evidence="3" id="KW-0997">Cell inner membrane</keyword>
<feature type="domain" description="ABC transporter" evidence="9">
    <location>
        <begin position="325"/>
        <end position="571"/>
    </location>
</feature>
<organism evidence="10 11">
    <name type="scientific">Burkholderia pseudomallei (strain 1026b)</name>
    <dbReference type="NCBI Taxonomy" id="884204"/>
    <lineage>
        <taxon>Bacteria</taxon>
        <taxon>Pseudomonadati</taxon>
        <taxon>Pseudomonadota</taxon>
        <taxon>Betaproteobacteria</taxon>
        <taxon>Burkholderiales</taxon>
        <taxon>Burkholderiaceae</taxon>
        <taxon>Burkholderia</taxon>
        <taxon>pseudomallei group</taxon>
    </lineage>
</organism>
<dbReference type="PROSITE" id="PS50893">
    <property type="entry name" value="ABC_TRANSPORTER_2"/>
    <property type="match status" value="2"/>
</dbReference>
<accession>A0A0H3HSW2</accession>
<keyword evidence="6" id="KW-0547">Nucleotide-binding</keyword>
<name>A0A0H3HSW2_BURP2</name>
<dbReference type="PANTHER" id="PTHR43790">
    <property type="entry name" value="CARBOHYDRATE TRANSPORT ATP-BINDING PROTEIN MG119-RELATED"/>
    <property type="match status" value="1"/>
</dbReference>
<dbReference type="GO" id="GO:0016887">
    <property type="term" value="F:ATP hydrolysis activity"/>
    <property type="evidence" value="ECO:0007669"/>
    <property type="project" value="InterPro"/>
</dbReference>
<protein>
    <submittedName>
        <fullName evidence="10">ABC transporter ATP-binding protein</fullName>
    </submittedName>
</protein>
<evidence type="ECO:0000256" key="4">
    <source>
        <dbReference type="ARBA" id="ARBA00022597"/>
    </source>
</evidence>
<feature type="domain" description="ABC transporter" evidence="9">
    <location>
        <begin position="25"/>
        <end position="278"/>
    </location>
</feature>
<evidence type="ECO:0000256" key="8">
    <source>
        <dbReference type="SAM" id="MobiDB-lite"/>
    </source>
</evidence>
<dbReference type="SMART" id="SM00382">
    <property type="entry name" value="AAA"/>
    <property type="match status" value="2"/>
</dbReference>
<gene>
    <name evidence="10" type="ordered locus">BP1026B_II1129</name>
</gene>
<dbReference type="Pfam" id="PF00005">
    <property type="entry name" value="ABC_tran"/>
    <property type="match status" value="2"/>
</dbReference>
<keyword evidence="7 10" id="KW-0067">ATP-binding</keyword>